<evidence type="ECO:0000256" key="3">
    <source>
        <dbReference type="ARBA" id="ARBA00021315"/>
    </source>
</evidence>
<evidence type="ECO:0000256" key="2">
    <source>
        <dbReference type="ARBA" id="ARBA00009441"/>
    </source>
</evidence>
<evidence type="ECO:0000256" key="6">
    <source>
        <dbReference type="ARBA" id="ARBA00022840"/>
    </source>
</evidence>
<organism evidence="12 13">
    <name type="scientific">Campylobacter hyointestinalis subsp. hyointestinalis</name>
    <dbReference type="NCBI Taxonomy" id="91352"/>
    <lineage>
        <taxon>Bacteria</taxon>
        <taxon>Pseudomonadati</taxon>
        <taxon>Campylobacterota</taxon>
        <taxon>Epsilonproteobacteria</taxon>
        <taxon>Campylobacterales</taxon>
        <taxon>Campylobacteraceae</taxon>
        <taxon>Campylobacter</taxon>
    </lineage>
</organism>
<accession>A0A0S4RJS8</accession>
<comment type="similarity">
    <text evidence="2 9">Belongs to the RecN family.</text>
</comment>
<dbReference type="GO" id="GO:0005524">
    <property type="term" value="F:ATP binding"/>
    <property type="evidence" value="ECO:0007669"/>
    <property type="project" value="UniProtKB-KW"/>
</dbReference>
<evidence type="ECO:0000313" key="12">
    <source>
        <dbReference type="EMBL" id="CUU74414.1"/>
    </source>
</evidence>
<comment type="function">
    <text evidence="1 9">May be involved in recombinational repair of damaged DNA.</text>
</comment>
<dbReference type="PANTHER" id="PTHR11059:SF0">
    <property type="entry name" value="DNA REPAIR PROTEIN RECN"/>
    <property type="match status" value="1"/>
</dbReference>
<proteinExistence type="inferred from homology"/>
<dbReference type="Pfam" id="PF13476">
    <property type="entry name" value="AAA_23"/>
    <property type="match status" value="1"/>
</dbReference>
<evidence type="ECO:0000313" key="13">
    <source>
        <dbReference type="Proteomes" id="UP000052237"/>
    </source>
</evidence>
<protein>
    <recommendedName>
        <fullName evidence="3 9">DNA repair protein RecN</fullName>
    </recommendedName>
    <alternativeName>
        <fullName evidence="8 9">Recombination protein N</fullName>
    </alternativeName>
</protein>
<keyword evidence="7 9" id="KW-0234">DNA repair</keyword>
<evidence type="ECO:0000259" key="11">
    <source>
        <dbReference type="Pfam" id="PF13476"/>
    </source>
</evidence>
<evidence type="ECO:0000256" key="1">
    <source>
        <dbReference type="ARBA" id="ARBA00003618"/>
    </source>
</evidence>
<gene>
    <name evidence="12" type="primary">recN</name>
    <name evidence="12" type="ORF">ERS686654_00605</name>
</gene>
<dbReference type="AlphaFoldDB" id="A0A0S4RJS8"/>
<dbReference type="PANTHER" id="PTHR11059">
    <property type="entry name" value="DNA REPAIR PROTEIN RECN"/>
    <property type="match status" value="1"/>
</dbReference>
<feature type="coiled-coil region" evidence="10">
    <location>
        <begin position="286"/>
        <end position="330"/>
    </location>
</feature>
<dbReference type="EMBL" id="FAVB01000001">
    <property type="protein sequence ID" value="CUU74414.1"/>
    <property type="molecule type" value="Genomic_DNA"/>
</dbReference>
<dbReference type="GO" id="GO:0016887">
    <property type="term" value="F:ATP hydrolysis activity"/>
    <property type="evidence" value="ECO:0007669"/>
    <property type="project" value="InterPro"/>
</dbReference>
<dbReference type="RefSeq" id="WP_059427144.1">
    <property type="nucleotide sequence ID" value="NZ_FAUT01000001.1"/>
</dbReference>
<reference evidence="12 13" key="1">
    <citation type="submission" date="2015-11" db="EMBL/GenBank/DDBJ databases">
        <authorList>
            <consortium name="Pathogen Informatics"/>
        </authorList>
    </citation>
    <scope>NUCLEOTIDE SEQUENCE [LARGE SCALE GENOMIC DNA]</scope>
    <source>
        <strain evidence="12 13">006A-0059</strain>
    </source>
</reference>
<evidence type="ECO:0000256" key="9">
    <source>
        <dbReference type="PIRNR" id="PIRNR003128"/>
    </source>
</evidence>
<evidence type="ECO:0000256" key="5">
    <source>
        <dbReference type="ARBA" id="ARBA00022763"/>
    </source>
</evidence>
<dbReference type="PIRSF" id="PIRSF003128">
    <property type="entry name" value="RecN"/>
    <property type="match status" value="1"/>
</dbReference>
<dbReference type="GO" id="GO:0006302">
    <property type="term" value="P:double-strand break repair"/>
    <property type="evidence" value="ECO:0007669"/>
    <property type="project" value="InterPro"/>
</dbReference>
<dbReference type="Proteomes" id="UP000052237">
    <property type="component" value="Unassembled WGS sequence"/>
</dbReference>
<dbReference type="GO" id="GO:0009432">
    <property type="term" value="P:SOS response"/>
    <property type="evidence" value="ECO:0007669"/>
    <property type="project" value="TreeGrafter"/>
</dbReference>
<dbReference type="Gene3D" id="3.40.50.300">
    <property type="entry name" value="P-loop containing nucleotide triphosphate hydrolases"/>
    <property type="match status" value="2"/>
</dbReference>
<dbReference type="InterPro" id="IPR004604">
    <property type="entry name" value="DNA_recomb/repair_RecN"/>
</dbReference>
<sequence length="507" mass="57494">MISRIYIKNHLSFKEVELEFGNGLSVFTGVSGAGKSILMNAILAVFGFKDSEAKLIEADAIYEFDMSEFGIESSEINSFKLLKDKSTRYFINNQSVSKKNLSLIASSHLKYLSAKDISEFENSRLLAVLDHLASNLDPNFTEILKQYNDKFSKFNEIKKELEKIKLEEKKIEELKEFASFEIQKISNINPTIGEFEELITAKKRLSKKDKIEVAWQKADAVFSYEKAVLDALNLSDIDSSFFSEALNELKIARSSVNFEDLEDMDIERVLDRIEDLNGLVKRYGSIEEAINTLNNRKIELERYERIEFEKSELENEFKKVNDEILGLASKISDARKSCLAKFNDTLNGYLSELYMDSATLDIKQKELAANGFDEVVVNLNSTNLKNISSGEINRLRLAFIASEANITEFGNGVLILDEIDANLSGKEAMSIAKVLLELARFYQIFAISHLPQLSSTAHHHFLVEKNGDESKVRALDKDGRIRELSRMISGEHISDEATMFAKKLLNI</sequence>
<dbReference type="GO" id="GO:0006310">
    <property type="term" value="P:DNA recombination"/>
    <property type="evidence" value="ECO:0007669"/>
    <property type="project" value="InterPro"/>
</dbReference>
<dbReference type="SUPFAM" id="SSF52540">
    <property type="entry name" value="P-loop containing nucleoside triphosphate hydrolases"/>
    <property type="match status" value="1"/>
</dbReference>
<keyword evidence="10" id="KW-0175">Coiled coil</keyword>
<dbReference type="InterPro" id="IPR027417">
    <property type="entry name" value="P-loop_NTPase"/>
</dbReference>
<dbReference type="InterPro" id="IPR038729">
    <property type="entry name" value="Rad50/SbcC_AAA"/>
</dbReference>
<keyword evidence="13" id="KW-1185">Reference proteome</keyword>
<keyword evidence="6" id="KW-0067">ATP-binding</keyword>
<name>A0A0S4RJS8_CAMHY</name>
<evidence type="ECO:0000256" key="10">
    <source>
        <dbReference type="SAM" id="Coils"/>
    </source>
</evidence>
<evidence type="ECO:0000256" key="7">
    <source>
        <dbReference type="ARBA" id="ARBA00023204"/>
    </source>
</evidence>
<feature type="coiled-coil region" evidence="10">
    <location>
        <begin position="144"/>
        <end position="177"/>
    </location>
</feature>
<feature type="domain" description="Rad50/SbcC-type AAA" evidence="11">
    <location>
        <begin position="4"/>
        <end position="207"/>
    </location>
</feature>
<evidence type="ECO:0000256" key="8">
    <source>
        <dbReference type="ARBA" id="ARBA00033408"/>
    </source>
</evidence>
<evidence type="ECO:0000256" key="4">
    <source>
        <dbReference type="ARBA" id="ARBA00022741"/>
    </source>
</evidence>
<comment type="caution">
    <text evidence="12">The sequence shown here is derived from an EMBL/GenBank/DDBJ whole genome shotgun (WGS) entry which is preliminary data.</text>
</comment>
<keyword evidence="5 9" id="KW-0227">DNA damage</keyword>
<keyword evidence="4" id="KW-0547">Nucleotide-binding</keyword>
<dbReference type="GO" id="GO:0043590">
    <property type="term" value="C:bacterial nucleoid"/>
    <property type="evidence" value="ECO:0007669"/>
    <property type="project" value="TreeGrafter"/>
</dbReference>